<protein>
    <recommendedName>
        <fullName evidence="4">Peptidase inhibitor I78 family protein</fullName>
    </recommendedName>
</protein>
<dbReference type="InterPro" id="IPR021719">
    <property type="entry name" value="Prot_inh_I78"/>
</dbReference>
<evidence type="ECO:0000256" key="1">
    <source>
        <dbReference type="SAM" id="SignalP"/>
    </source>
</evidence>
<evidence type="ECO:0000313" key="3">
    <source>
        <dbReference type="Proteomes" id="UP001143349"/>
    </source>
</evidence>
<organism evidence="2 3">
    <name type="scientific">Paracoccus kondratievae</name>
    <dbReference type="NCBI Taxonomy" id="135740"/>
    <lineage>
        <taxon>Bacteria</taxon>
        <taxon>Pseudomonadati</taxon>
        <taxon>Pseudomonadota</taxon>
        <taxon>Alphaproteobacteria</taxon>
        <taxon>Rhodobacterales</taxon>
        <taxon>Paracoccaceae</taxon>
        <taxon>Paracoccus</taxon>
    </lineage>
</organism>
<gene>
    <name evidence="2" type="ORF">GCM10017635_17630</name>
</gene>
<sequence>MKLSFSIAVLATPLALAACTPETAPPDEPPETAAASDPCGAARYSHLIGQTSPTITVPEGQMYRIAREGQPMTMELIQDRLTFIVDKRGKLMSVSCS</sequence>
<dbReference type="AlphaFoldDB" id="A0AAD3RTX7"/>
<name>A0AAD3RTX7_9RHOB</name>
<reference evidence="2" key="1">
    <citation type="journal article" date="2014" name="Int. J. Syst. Evol. Microbiol.">
        <title>Complete genome sequence of Corynebacterium casei LMG S-19264T (=DSM 44701T), isolated from a smear-ripened cheese.</title>
        <authorList>
            <consortium name="US DOE Joint Genome Institute (JGI-PGF)"/>
            <person name="Walter F."/>
            <person name="Albersmeier A."/>
            <person name="Kalinowski J."/>
            <person name="Ruckert C."/>
        </authorList>
    </citation>
    <scope>NUCLEOTIDE SEQUENCE</scope>
    <source>
        <strain evidence="2">VKM B-2222</strain>
    </source>
</reference>
<feature type="signal peptide" evidence="1">
    <location>
        <begin position="1"/>
        <end position="17"/>
    </location>
</feature>
<evidence type="ECO:0000313" key="2">
    <source>
        <dbReference type="EMBL" id="GLK64292.1"/>
    </source>
</evidence>
<keyword evidence="3" id="KW-1185">Reference proteome</keyword>
<comment type="caution">
    <text evidence="2">The sequence shown here is derived from an EMBL/GenBank/DDBJ whole genome shotgun (WGS) entry which is preliminary data.</text>
</comment>
<evidence type="ECO:0008006" key="4">
    <source>
        <dbReference type="Google" id="ProtNLM"/>
    </source>
</evidence>
<proteinExistence type="predicted"/>
<dbReference type="Proteomes" id="UP001143349">
    <property type="component" value="Unassembled WGS sequence"/>
</dbReference>
<reference evidence="2" key="2">
    <citation type="submission" date="2023-01" db="EMBL/GenBank/DDBJ databases">
        <authorList>
            <person name="Sun Q."/>
            <person name="Evtushenko L."/>
        </authorList>
    </citation>
    <scope>NUCLEOTIDE SEQUENCE</scope>
    <source>
        <strain evidence="2">VKM B-2222</strain>
    </source>
</reference>
<keyword evidence="1" id="KW-0732">Signal</keyword>
<accession>A0AAD3RTX7</accession>
<dbReference type="RefSeq" id="WP_010395017.1">
    <property type="nucleotide sequence ID" value="NZ_BSFH01000026.1"/>
</dbReference>
<dbReference type="PROSITE" id="PS51257">
    <property type="entry name" value="PROKAR_LIPOPROTEIN"/>
    <property type="match status" value="1"/>
</dbReference>
<dbReference type="EMBL" id="BSFH01000026">
    <property type="protein sequence ID" value="GLK64292.1"/>
    <property type="molecule type" value="Genomic_DNA"/>
</dbReference>
<feature type="chain" id="PRO_5042110486" description="Peptidase inhibitor I78 family protein" evidence="1">
    <location>
        <begin position="18"/>
        <end position="97"/>
    </location>
</feature>
<dbReference type="Gene3D" id="3.30.10.10">
    <property type="entry name" value="Trypsin Inhibitor V, subunit A"/>
    <property type="match status" value="1"/>
</dbReference>
<dbReference type="Pfam" id="PF11720">
    <property type="entry name" value="Inhibitor_I78"/>
    <property type="match status" value="1"/>
</dbReference>